<proteinExistence type="inferred from homology"/>
<feature type="chain" id="PRO_5029830021" description="Peptidase C1A papain C-terminal domain-containing protein" evidence="3">
    <location>
        <begin position="22"/>
        <end position="417"/>
    </location>
</feature>
<feature type="domain" description="Peptidase C1A papain C-terminal" evidence="4">
    <location>
        <begin position="138"/>
        <end position="414"/>
    </location>
</feature>
<dbReference type="InterPro" id="IPR000668">
    <property type="entry name" value="Peptidase_C1A_C"/>
</dbReference>
<dbReference type="SMART" id="SM00645">
    <property type="entry name" value="Pept_C1"/>
    <property type="match status" value="1"/>
</dbReference>
<dbReference type="PANTHER" id="PTHR12411">
    <property type="entry name" value="CYSTEINE PROTEASE FAMILY C1-RELATED"/>
    <property type="match status" value="1"/>
</dbReference>
<dbReference type="InterPro" id="IPR038765">
    <property type="entry name" value="Papain-like_cys_pep_sf"/>
</dbReference>
<protein>
    <recommendedName>
        <fullName evidence="4">Peptidase C1A papain C-terminal domain-containing protein</fullName>
    </recommendedName>
</protein>
<organism evidence="5 6">
    <name type="scientific">Perkinsus olseni</name>
    <name type="common">Perkinsus atlanticus</name>
    <dbReference type="NCBI Taxonomy" id="32597"/>
    <lineage>
        <taxon>Eukaryota</taxon>
        <taxon>Sar</taxon>
        <taxon>Alveolata</taxon>
        <taxon>Perkinsozoa</taxon>
        <taxon>Perkinsea</taxon>
        <taxon>Perkinsida</taxon>
        <taxon>Perkinsidae</taxon>
        <taxon>Perkinsus</taxon>
    </lineage>
</organism>
<dbReference type="SUPFAM" id="SSF54001">
    <property type="entry name" value="Cysteine proteinases"/>
    <property type="match status" value="1"/>
</dbReference>
<evidence type="ECO:0000256" key="2">
    <source>
        <dbReference type="ARBA" id="ARBA00023145"/>
    </source>
</evidence>
<dbReference type="CDD" id="cd02620">
    <property type="entry name" value="Peptidase_C1A_CathepsinB"/>
    <property type="match status" value="1"/>
</dbReference>
<keyword evidence="2" id="KW-0865">Zymogen</keyword>
<reference evidence="5 6" key="1">
    <citation type="submission" date="2020-04" db="EMBL/GenBank/DDBJ databases">
        <title>Perkinsus olseni comparative genomics.</title>
        <authorList>
            <person name="Bogema D.R."/>
        </authorList>
    </citation>
    <scope>NUCLEOTIDE SEQUENCE [LARGE SCALE GENOMIC DNA]</scope>
    <source>
        <strain evidence="5">ATCC PRA-205</strain>
    </source>
</reference>
<dbReference type="PRINTS" id="PR00705">
    <property type="entry name" value="PAPAIN"/>
</dbReference>
<evidence type="ECO:0000256" key="3">
    <source>
        <dbReference type="SAM" id="SignalP"/>
    </source>
</evidence>
<dbReference type="PROSITE" id="PS00639">
    <property type="entry name" value="THIOL_PROTEASE_HIS"/>
    <property type="match status" value="1"/>
</dbReference>
<sequence length="417" mass="46153">MVHHCVASIGLWILYGTSVFAIRDLKSTFEDLNIQKGLVYTPDEEAQHLARFEEELKGQAEFISTEDVADLFDETRPAIMQSFVDEINSKQKTWTASIEQGRLKTFSLGDTKRLCGTLREAASGLTKKVYAPEELQDLPADFDARSGFPKCSGVIGHIRDQSACGSCWAFGSTEAFNDRLCIKSDGNFTALLSAGEMNACAPSLGCKGGYPVRAWRWLHDAGIATGNYSFPRADGGDYVEREMTKADGCWPYDFPPCAHYEKSTKYVACQEARYSTPVCVQQCHNARASSDANRATPEECMIGFRDRHFMVESSPYQYSSVDDAKKAIATDGPVSAIIVIYEDFLAYKSGVYYKKNATEFGIGLHAVKIIGWGEENGEDYWLVANSWNEDWGDRGLCKIAFGQCGIEDQLLGGTPKV</sequence>
<name>A0A7J6RIW6_PEROL</name>
<evidence type="ECO:0000313" key="6">
    <source>
        <dbReference type="Proteomes" id="UP000574390"/>
    </source>
</evidence>
<gene>
    <name evidence="5" type="ORF">FOZ62_024559</name>
</gene>
<evidence type="ECO:0000313" key="5">
    <source>
        <dbReference type="EMBL" id="KAF4720493.1"/>
    </source>
</evidence>
<dbReference type="InterPro" id="IPR013128">
    <property type="entry name" value="Peptidase_C1A"/>
</dbReference>
<evidence type="ECO:0000259" key="4">
    <source>
        <dbReference type="SMART" id="SM00645"/>
    </source>
</evidence>
<keyword evidence="3" id="KW-0732">Signal</keyword>
<dbReference type="InterPro" id="IPR000169">
    <property type="entry name" value="Pept_cys_AS"/>
</dbReference>
<dbReference type="InterPro" id="IPR025660">
    <property type="entry name" value="Pept_his_AS"/>
</dbReference>
<dbReference type="PROSITE" id="PS00139">
    <property type="entry name" value="THIOL_PROTEASE_CYS"/>
    <property type="match status" value="1"/>
</dbReference>
<dbReference type="AlphaFoldDB" id="A0A7J6RIW6"/>
<comment type="caution">
    <text evidence="5">The sequence shown here is derived from an EMBL/GenBank/DDBJ whole genome shotgun (WGS) entry which is preliminary data.</text>
</comment>
<evidence type="ECO:0000256" key="1">
    <source>
        <dbReference type="ARBA" id="ARBA00008455"/>
    </source>
</evidence>
<dbReference type="Gene3D" id="3.90.70.10">
    <property type="entry name" value="Cysteine proteinases"/>
    <property type="match status" value="1"/>
</dbReference>
<feature type="signal peptide" evidence="3">
    <location>
        <begin position="1"/>
        <end position="21"/>
    </location>
</feature>
<dbReference type="GO" id="GO:0006508">
    <property type="term" value="P:proteolysis"/>
    <property type="evidence" value="ECO:0007669"/>
    <property type="project" value="InterPro"/>
</dbReference>
<dbReference type="Pfam" id="PF00112">
    <property type="entry name" value="Peptidase_C1"/>
    <property type="match status" value="1"/>
</dbReference>
<dbReference type="GO" id="GO:0008234">
    <property type="term" value="F:cysteine-type peptidase activity"/>
    <property type="evidence" value="ECO:0007669"/>
    <property type="project" value="InterPro"/>
</dbReference>
<dbReference type="Proteomes" id="UP000574390">
    <property type="component" value="Unassembled WGS sequence"/>
</dbReference>
<dbReference type="EMBL" id="JABANM010021880">
    <property type="protein sequence ID" value="KAF4720493.1"/>
    <property type="molecule type" value="Genomic_DNA"/>
</dbReference>
<comment type="similarity">
    <text evidence="1">Belongs to the peptidase C1 family.</text>
</comment>
<accession>A0A7J6RIW6</accession>